<dbReference type="GO" id="GO:0005737">
    <property type="term" value="C:cytoplasm"/>
    <property type="evidence" value="ECO:0007669"/>
    <property type="project" value="UniProtKB-ARBA"/>
</dbReference>
<evidence type="ECO:0000256" key="2">
    <source>
        <dbReference type="ARBA" id="ARBA00023274"/>
    </source>
</evidence>
<proteinExistence type="inferred from homology"/>
<dbReference type="PANTHER" id="PTHR12919">
    <property type="entry name" value="30S RIBOSOMAL PROTEIN S16"/>
    <property type="match status" value="1"/>
</dbReference>
<dbReference type="Proteomes" id="UP000176609">
    <property type="component" value="Unassembled WGS sequence"/>
</dbReference>
<protein>
    <recommendedName>
        <fullName evidence="3">Small ribosomal subunit protein bS16</fullName>
    </recommendedName>
</protein>
<accession>A0A1F6ARL7</accession>
<dbReference type="GO" id="GO:0003735">
    <property type="term" value="F:structural constituent of ribosome"/>
    <property type="evidence" value="ECO:0007669"/>
    <property type="project" value="InterPro"/>
</dbReference>
<dbReference type="InterPro" id="IPR000307">
    <property type="entry name" value="Ribosomal_bS16"/>
</dbReference>
<evidence type="ECO:0000313" key="4">
    <source>
        <dbReference type="EMBL" id="OGG26927.1"/>
    </source>
</evidence>
<dbReference type="InterPro" id="IPR023803">
    <property type="entry name" value="Ribosomal_bS16_dom_sf"/>
</dbReference>
<sequence length="76" mass="8708">MSTSIRLKKIGRKGVRFYRVVIMNKSFNRDGKVLESIGFYNPDTQPPQIKIKNDSLQKWLAKGAIISDSVRKIITI</sequence>
<organism evidence="4 5">
    <name type="scientific">Candidatus Gottesmanbacteria bacterium RIFCSPLOWO2_01_FULL_39_12b</name>
    <dbReference type="NCBI Taxonomy" id="1798388"/>
    <lineage>
        <taxon>Bacteria</taxon>
        <taxon>Candidatus Gottesmaniibacteriota</taxon>
    </lineage>
</organism>
<dbReference type="GO" id="GO:0015935">
    <property type="term" value="C:small ribosomal subunit"/>
    <property type="evidence" value="ECO:0007669"/>
    <property type="project" value="TreeGrafter"/>
</dbReference>
<name>A0A1F6ARL7_9BACT</name>
<evidence type="ECO:0000256" key="1">
    <source>
        <dbReference type="ARBA" id="ARBA00022980"/>
    </source>
</evidence>
<dbReference type="GO" id="GO:0006412">
    <property type="term" value="P:translation"/>
    <property type="evidence" value="ECO:0007669"/>
    <property type="project" value="UniProtKB-UniRule"/>
</dbReference>
<dbReference type="AlphaFoldDB" id="A0A1F6ARL7"/>
<reference evidence="4 5" key="1">
    <citation type="journal article" date="2016" name="Nat. Commun.">
        <title>Thousands of microbial genomes shed light on interconnected biogeochemical processes in an aquifer system.</title>
        <authorList>
            <person name="Anantharaman K."/>
            <person name="Brown C.T."/>
            <person name="Hug L.A."/>
            <person name="Sharon I."/>
            <person name="Castelle C.J."/>
            <person name="Probst A.J."/>
            <person name="Thomas B.C."/>
            <person name="Singh A."/>
            <person name="Wilkins M.J."/>
            <person name="Karaoz U."/>
            <person name="Brodie E.L."/>
            <person name="Williams K.H."/>
            <person name="Hubbard S.S."/>
            <person name="Banfield J.F."/>
        </authorList>
    </citation>
    <scope>NUCLEOTIDE SEQUENCE [LARGE SCALE GENOMIC DNA]</scope>
</reference>
<keyword evidence="2 3" id="KW-0687">Ribonucleoprotein</keyword>
<evidence type="ECO:0000313" key="5">
    <source>
        <dbReference type="Proteomes" id="UP000176609"/>
    </source>
</evidence>
<dbReference type="Gene3D" id="3.30.1320.10">
    <property type="match status" value="1"/>
</dbReference>
<evidence type="ECO:0000256" key="3">
    <source>
        <dbReference type="HAMAP-Rule" id="MF_00385"/>
    </source>
</evidence>
<keyword evidence="1 3" id="KW-0689">Ribosomal protein</keyword>
<dbReference type="HAMAP" id="MF_00385">
    <property type="entry name" value="Ribosomal_bS16"/>
    <property type="match status" value="1"/>
</dbReference>
<dbReference type="Pfam" id="PF00886">
    <property type="entry name" value="Ribosomal_S16"/>
    <property type="match status" value="1"/>
</dbReference>
<gene>
    <name evidence="3" type="primary">rpsP</name>
    <name evidence="4" type="ORF">A2960_02160</name>
</gene>
<comment type="similarity">
    <text evidence="3">Belongs to the bacterial ribosomal protein bS16 family.</text>
</comment>
<dbReference type="EMBL" id="MFJR01000007">
    <property type="protein sequence ID" value="OGG26927.1"/>
    <property type="molecule type" value="Genomic_DNA"/>
</dbReference>
<dbReference type="SUPFAM" id="SSF54565">
    <property type="entry name" value="Ribosomal protein S16"/>
    <property type="match status" value="1"/>
</dbReference>
<dbReference type="NCBIfam" id="TIGR00002">
    <property type="entry name" value="S16"/>
    <property type="match status" value="1"/>
</dbReference>
<comment type="caution">
    <text evidence="4">The sequence shown here is derived from an EMBL/GenBank/DDBJ whole genome shotgun (WGS) entry which is preliminary data.</text>
</comment>
<dbReference type="PANTHER" id="PTHR12919:SF20">
    <property type="entry name" value="SMALL RIBOSOMAL SUBUNIT PROTEIN BS16M"/>
    <property type="match status" value="1"/>
</dbReference>